<dbReference type="PANTHER" id="PTHR43877">
    <property type="entry name" value="AMINOALKYLPHOSPHONATE N-ACETYLTRANSFERASE-RELATED-RELATED"/>
    <property type="match status" value="1"/>
</dbReference>
<evidence type="ECO:0000259" key="3">
    <source>
        <dbReference type="PROSITE" id="PS51186"/>
    </source>
</evidence>
<dbReference type="Gene3D" id="3.40.630.30">
    <property type="match status" value="1"/>
</dbReference>
<proteinExistence type="predicted"/>
<dbReference type="Pfam" id="PF00583">
    <property type="entry name" value="Acetyltransf_1"/>
    <property type="match status" value="1"/>
</dbReference>
<keyword evidence="1" id="KW-0808">Transferase</keyword>
<dbReference type="PANTHER" id="PTHR43877:SF2">
    <property type="entry name" value="AMINOALKYLPHOSPHONATE N-ACETYLTRANSFERASE-RELATED"/>
    <property type="match status" value="1"/>
</dbReference>
<keyword evidence="2" id="KW-0012">Acyltransferase</keyword>
<dbReference type="InterPro" id="IPR016181">
    <property type="entry name" value="Acyl_CoA_acyltransferase"/>
</dbReference>
<dbReference type="CDD" id="cd04301">
    <property type="entry name" value="NAT_SF"/>
    <property type="match status" value="1"/>
</dbReference>
<dbReference type="InterPro" id="IPR000182">
    <property type="entry name" value="GNAT_dom"/>
</dbReference>
<reference evidence="4 5" key="1">
    <citation type="submission" date="2020-11" db="EMBL/GenBank/DDBJ databases">
        <authorList>
            <person name="Lassalle F."/>
        </authorList>
    </citation>
    <scope>NUCLEOTIDE SEQUENCE [LARGE SCALE GENOMIC DNA]</scope>
    <source>
        <strain evidence="4 5">JC140</strain>
    </source>
</reference>
<dbReference type="InterPro" id="IPR050832">
    <property type="entry name" value="Bact_Acetyltransf"/>
</dbReference>
<organism evidence="4 5">
    <name type="scientific">Pseudorhizobium endolithicum</name>
    <dbReference type="NCBI Taxonomy" id="1191678"/>
    <lineage>
        <taxon>Bacteria</taxon>
        <taxon>Pseudomonadati</taxon>
        <taxon>Pseudomonadota</taxon>
        <taxon>Alphaproteobacteria</taxon>
        <taxon>Hyphomicrobiales</taxon>
        <taxon>Rhizobiaceae</taxon>
        <taxon>Rhizobium/Agrobacterium group</taxon>
        <taxon>Pseudorhizobium</taxon>
    </lineage>
</organism>
<comment type="caution">
    <text evidence="4">The sequence shown here is derived from an EMBL/GenBank/DDBJ whole genome shotgun (WGS) entry which is preliminary data.</text>
</comment>
<accession>A0ABN7JGG4</accession>
<name>A0ABN7JGG4_9HYPH</name>
<gene>
    <name evidence="4" type="ORF">REJC140_02784</name>
</gene>
<evidence type="ECO:0000256" key="2">
    <source>
        <dbReference type="ARBA" id="ARBA00023315"/>
    </source>
</evidence>
<sequence>MIEIVRIDDDFSRWSDLLDLIRSSFAYMDGVIDPPSSVHRLTPALLAQKARDEVAFVATSAGVPVGCIFCLPETDCLYLGKFAVAPELQGTGLGRRLMAKAEEVARARGLRALRLETRVELKDNHALFVRWGFTTTTESAHPGFGRATSVEMRKLLD</sequence>
<evidence type="ECO:0000313" key="4">
    <source>
        <dbReference type="EMBL" id="CAD7030060.1"/>
    </source>
</evidence>
<dbReference type="EMBL" id="CABFWF030000008">
    <property type="protein sequence ID" value="CAD7030060.1"/>
    <property type="molecule type" value="Genomic_DNA"/>
</dbReference>
<dbReference type="PROSITE" id="PS51186">
    <property type="entry name" value="GNAT"/>
    <property type="match status" value="1"/>
</dbReference>
<dbReference type="Proteomes" id="UP000606921">
    <property type="component" value="Unassembled WGS sequence"/>
</dbReference>
<dbReference type="SUPFAM" id="SSF55729">
    <property type="entry name" value="Acyl-CoA N-acyltransferases (Nat)"/>
    <property type="match status" value="1"/>
</dbReference>
<evidence type="ECO:0000256" key="1">
    <source>
        <dbReference type="ARBA" id="ARBA00022679"/>
    </source>
</evidence>
<protein>
    <submittedName>
        <fullName evidence="4">N-acetyltransferase</fullName>
    </submittedName>
</protein>
<keyword evidence="5" id="KW-1185">Reference proteome</keyword>
<evidence type="ECO:0000313" key="5">
    <source>
        <dbReference type="Proteomes" id="UP000606921"/>
    </source>
</evidence>
<feature type="domain" description="N-acetyltransferase" evidence="3">
    <location>
        <begin position="2"/>
        <end position="157"/>
    </location>
</feature>